<evidence type="ECO:0000256" key="6">
    <source>
        <dbReference type="ARBA" id="ARBA00047179"/>
    </source>
</evidence>
<dbReference type="Pfam" id="PF04938">
    <property type="entry name" value="SIP1"/>
    <property type="match status" value="1"/>
</dbReference>
<comment type="subunit">
    <text evidence="7">Part of the core SMN complex.</text>
</comment>
<sequence>MGDILREPALFVGEIDAEFDLMLPPSSGEEYIKRVVIEAQQCDDVVVAENIKARIRTPMVAVKPLAGCVEAPASMVPTLDWQQCQLADFSSVRLEIDRIKHNLQNAEGRRRLRQTVLPDADDQVGWLEYICNMRPLLGLVLNMNQPLIEQVLEHLVEAVEEKGLISQPYGGWIYALLATLELPLNPDTCSCLRSLARTCSIIRASMTEENAKDVTALNLFICLVARYFRQMDLVDL</sequence>
<keyword evidence="2 7" id="KW-0963">Cytoplasm</keyword>
<dbReference type="GO" id="GO:0000387">
    <property type="term" value="P:spliceosomal snRNP assembly"/>
    <property type="evidence" value="ECO:0007669"/>
    <property type="project" value="UniProtKB-UniRule"/>
</dbReference>
<evidence type="ECO:0000313" key="9">
    <source>
        <dbReference type="RefSeq" id="XP_015516021.1"/>
    </source>
</evidence>
<dbReference type="PANTHER" id="PTHR12794">
    <property type="entry name" value="GEMIN2"/>
    <property type="match status" value="1"/>
</dbReference>
<dbReference type="FunCoup" id="A0A6J0BMV0">
    <property type="interactions" value="1219"/>
</dbReference>
<comment type="function">
    <text evidence="7">The SMN complex catalyzes the assembly of small nuclear ribonucleoproteins (snRNPs), the building blocks of the spliceosome, and thereby plays an important role in the splicing of cellular pre-mRNAs.</text>
</comment>
<dbReference type="RefSeq" id="XP_015516021.1">
    <property type="nucleotide sequence ID" value="XM_015660535.2"/>
</dbReference>
<evidence type="ECO:0000256" key="3">
    <source>
        <dbReference type="ARBA" id="ARBA00022664"/>
    </source>
</evidence>
<dbReference type="Gene3D" id="1.20.58.1070">
    <property type="match status" value="1"/>
</dbReference>
<keyword evidence="3 7" id="KW-0507">mRNA processing</keyword>
<organism evidence="9">
    <name type="scientific">Neodiprion lecontei</name>
    <name type="common">Redheaded pine sawfly</name>
    <dbReference type="NCBI Taxonomy" id="441921"/>
    <lineage>
        <taxon>Eukaryota</taxon>
        <taxon>Metazoa</taxon>
        <taxon>Ecdysozoa</taxon>
        <taxon>Arthropoda</taxon>
        <taxon>Hexapoda</taxon>
        <taxon>Insecta</taxon>
        <taxon>Pterygota</taxon>
        <taxon>Neoptera</taxon>
        <taxon>Endopterygota</taxon>
        <taxon>Hymenoptera</taxon>
        <taxon>Tenthredinoidea</taxon>
        <taxon>Diprionidae</taxon>
        <taxon>Diprioninae</taxon>
        <taxon>Neodiprion</taxon>
    </lineage>
</organism>
<reference evidence="9" key="1">
    <citation type="submission" date="2025-08" db="UniProtKB">
        <authorList>
            <consortium name="RefSeq"/>
        </authorList>
    </citation>
    <scope>IDENTIFICATION</scope>
    <source>
        <tissue evidence="9">Thorax and Abdomen</tissue>
    </source>
</reference>
<evidence type="ECO:0000256" key="1">
    <source>
        <dbReference type="ARBA" id="ARBA00004496"/>
    </source>
</evidence>
<dbReference type="KEGG" id="nlo:107221529"/>
<proteinExistence type="inferred from homology"/>
<dbReference type="AlphaFoldDB" id="A0A6J0BMV0"/>
<comment type="similarity">
    <text evidence="5 7">Belongs to the gemin-2 family.</text>
</comment>
<gene>
    <name evidence="9" type="primary">LOC107221529</name>
</gene>
<evidence type="ECO:0000256" key="5">
    <source>
        <dbReference type="ARBA" id="ARBA00025758"/>
    </source>
</evidence>
<dbReference type="Proteomes" id="UP000829291">
    <property type="component" value="Chromosome 4"/>
</dbReference>
<evidence type="ECO:0000256" key="2">
    <source>
        <dbReference type="ARBA" id="ARBA00022490"/>
    </source>
</evidence>
<dbReference type="GO" id="GO:0005681">
    <property type="term" value="C:spliceosomal complex"/>
    <property type="evidence" value="ECO:0007669"/>
    <property type="project" value="UniProtKB-UniRule"/>
</dbReference>
<dbReference type="PIRSF" id="PIRSF038038">
    <property type="entry name" value="SMN_Gemin2"/>
    <property type="match status" value="1"/>
</dbReference>
<dbReference type="GO" id="GO:0032797">
    <property type="term" value="C:SMN complex"/>
    <property type="evidence" value="ECO:0007669"/>
    <property type="project" value="UniProtKB-UniRule"/>
</dbReference>
<comment type="subcellular location">
    <subcellularLocation>
        <location evidence="1">Cytoplasm</location>
    </subcellularLocation>
</comment>
<evidence type="ECO:0000256" key="4">
    <source>
        <dbReference type="ARBA" id="ARBA00023187"/>
    </source>
</evidence>
<keyword evidence="8" id="KW-1185">Reference proteome</keyword>
<dbReference type="InParanoid" id="A0A6J0BMV0"/>
<dbReference type="InterPro" id="IPR035426">
    <property type="entry name" value="Gemin2/Brr1"/>
</dbReference>
<dbReference type="OrthoDB" id="428895at2759"/>
<dbReference type="GO" id="GO:0000245">
    <property type="term" value="P:spliceosomal complex assembly"/>
    <property type="evidence" value="ECO:0007669"/>
    <property type="project" value="UniProtKB-UniRule"/>
</dbReference>
<evidence type="ECO:0000313" key="8">
    <source>
        <dbReference type="Proteomes" id="UP000829291"/>
    </source>
</evidence>
<dbReference type="GeneID" id="107221529"/>
<dbReference type="InterPro" id="IPR017364">
    <property type="entry name" value="GEMIN2"/>
</dbReference>
<evidence type="ECO:0000256" key="7">
    <source>
        <dbReference type="PIRNR" id="PIRNR038038"/>
    </source>
</evidence>
<keyword evidence="4 7" id="KW-0508">mRNA splicing</keyword>
<protein>
    <recommendedName>
        <fullName evidence="6 7">Gem-associated protein 2</fullName>
    </recommendedName>
</protein>
<name>A0A6J0BMV0_NEOLC</name>
<dbReference type="CTD" id="40087"/>
<accession>A0A6J0BMV0</accession>
<dbReference type="PANTHER" id="PTHR12794:SF0">
    <property type="entry name" value="GEM-ASSOCIATED PROTEIN 2"/>
    <property type="match status" value="1"/>
</dbReference>